<dbReference type="AlphaFoldDB" id="A0A518ER08"/>
<proteinExistence type="predicted"/>
<keyword evidence="3" id="KW-1185">Reference proteome</keyword>
<dbReference type="RefSeq" id="WP_145196785.1">
    <property type="nucleotide sequence ID" value="NZ_CP036434.1"/>
</dbReference>
<organism evidence="2 3">
    <name type="scientific">Saltatorellus ferox</name>
    <dbReference type="NCBI Taxonomy" id="2528018"/>
    <lineage>
        <taxon>Bacteria</taxon>
        <taxon>Pseudomonadati</taxon>
        <taxon>Planctomycetota</taxon>
        <taxon>Planctomycetia</taxon>
        <taxon>Planctomycetia incertae sedis</taxon>
        <taxon>Saltatorellus</taxon>
    </lineage>
</organism>
<feature type="signal peptide" evidence="1">
    <location>
        <begin position="1"/>
        <end position="27"/>
    </location>
</feature>
<feature type="chain" id="PRO_5021967033" evidence="1">
    <location>
        <begin position="28"/>
        <end position="177"/>
    </location>
</feature>
<evidence type="ECO:0000313" key="3">
    <source>
        <dbReference type="Proteomes" id="UP000320390"/>
    </source>
</evidence>
<evidence type="ECO:0000256" key="1">
    <source>
        <dbReference type="SAM" id="SignalP"/>
    </source>
</evidence>
<evidence type="ECO:0000313" key="2">
    <source>
        <dbReference type="EMBL" id="QDV06527.1"/>
    </source>
</evidence>
<keyword evidence="1" id="KW-0732">Signal</keyword>
<protein>
    <submittedName>
        <fullName evidence="2">Uncharacterized protein</fullName>
    </submittedName>
</protein>
<name>A0A518ER08_9BACT</name>
<dbReference type="EMBL" id="CP036434">
    <property type="protein sequence ID" value="QDV06527.1"/>
    <property type="molecule type" value="Genomic_DNA"/>
</dbReference>
<dbReference type="Proteomes" id="UP000320390">
    <property type="component" value="Chromosome"/>
</dbReference>
<sequence precursor="true">MIDRFPMKAGWAPLVAAVALSAGVAVGAPSALQNETPLEDGTQHADSPDSSDAFRLLQERRRDLSHPSDPLKLSGAFEDENNLAANRGAIQRSSFTPVLVDAEAAYERQLAMLEDRATYIGASLPAYRGDDQPQLKAPLKRLPVREEEDPTSSRASWLAAFAVAALGTCALVLQGRK</sequence>
<gene>
    <name evidence="2" type="ORF">Poly30_20370</name>
</gene>
<reference evidence="2 3" key="1">
    <citation type="submission" date="2019-02" db="EMBL/GenBank/DDBJ databases">
        <title>Deep-cultivation of Planctomycetes and their phenomic and genomic characterization uncovers novel biology.</title>
        <authorList>
            <person name="Wiegand S."/>
            <person name="Jogler M."/>
            <person name="Boedeker C."/>
            <person name="Pinto D."/>
            <person name="Vollmers J."/>
            <person name="Rivas-Marin E."/>
            <person name="Kohn T."/>
            <person name="Peeters S.H."/>
            <person name="Heuer A."/>
            <person name="Rast P."/>
            <person name="Oberbeckmann S."/>
            <person name="Bunk B."/>
            <person name="Jeske O."/>
            <person name="Meyerdierks A."/>
            <person name="Storesund J.E."/>
            <person name="Kallscheuer N."/>
            <person name="Luecker S."/>
            <person name="Lage O.M."/>
            <person name="Pohl T."/>
            <person name="Merkel B.J."/>
            <person name="Hornburger P."/>
            <person name="Mueller R.-W."/>
            <person name="Bruemmer F."/>
            <person name="Labrenz M."/>
            <person name="Spormann A.M."/>
            <person name="Op den Camp H."/>
            <person name="Overmann J."/>
            <person name="Amann R."/>
            <person name="Jetten M.S.M."/>
            <person name="Mascher T."/>
            <person name="Medema M.H."/>
            <person name="Devos D.P."/>
            <person name="Kaster A.-K."/>
            <person name="Ovreas L."/>
            <person name="Rohde M."/>
            <person name="Galperin M.Y."/>
            <person name="Jogler C."/>
        </authorList>
    </citation>
    <scope>NUCLEOTIDE SEQUENCE [LARGE SCALE GENOMIC DNA]</scope>
    <source>
        <strain evidence="2 3">Poly30</strain>
    </source>
</reference>
<accession>A0A518ER08</accession>